<dbReference type="Proteomes" id="UP001497497">
    <property type="component" value="Unassembled WGS sequence"/>
</dbReference>
<evidence type="ECO:0000313" key="2">
    <source>
        <dbReference type="EMBL" id="CAL1541695.1"/>
    </source>
</evidence>
<keyword evidence="3" id="KW-1185">Reference proteome</keyword>
<comment type="caution">
    <text evidence="2">The sequence shown here is derived from an EMBL/GenBank/DDBJ whole genome shotgun (WGS) entry which is preliminary data.</text>
</comment>
<keyword evidence="1" id="KW-0732">Signal</keyword>
<gene>
    <name evidence="2" type="ORF">GSLYS_00015301001</name>
</gene>
<proteinExistence type="predicted"/>
<evidence type="ECO:0008006" key="4">
    <source>
        <dbReference type="Google" id="ProtNLM"/>
    </source>
</evidence>
<name>A0AAV2IAW8_LYMST</name>
<feature type="signal peptide" evidence="1">
    <location>
        <begin position="1"/>
        <end position="19"/>
    </location>
</feature>
<evidence type="ECO:0000313" key="3">
    <source>
        <dbReference type="Proteomes" id="UP001497497"/>
    </source>
</evidence>
<accession>A0AAV2IAW8</accession>
<dbReference type="AlphaFoldDB" id="A0AAV2IAW8"/>
<dbReference type="EMBL" id="CAXITT010000447">
    <property type="protein sequence ID" value="CAL1541695.1"/>
    <property type="molecule type" value="Genomic_DNA"/>
</dbReference>
<sequence length="202" mass="23061">MKMFKLILALSCVVIVCECNILRSNETCGPLERCNMPLDYLEIFYMEGIYEQFCQAEADYKHCNEELKPQCNNEDLTEEIESTLAAVKFICSNEGSQVLHAAAHSDCITNATKKSEMFTTIRDCEISALSNAFLNHLPFEDEVVCPLIERDLTCVTNYIDENCGAIYGAFLHEFVRRKLRPSLGCELVQRQFLTPDQQNHCH</sequence>
<protein>
    <recommendedName>
        <fullName evidence="4">DUF19 domain-containing protein</fullName>
    </recommendedName>
</protein>
<feature type="chain" id="PRO_5043740995" description="DUF19 domain-containing protein" evidence="1">
    <location>
        <begin position="20"/>
        <end position="202"/>
    </location>
</feature>
<evidence type="ECO:0000256" key="1">
    <source>
        <dbReference type="SAM" id="SignalP"/>
    </source>
</evidence>
<reference evidence="2 3" key="1">
    <citation type="submission" date="2024-04" db="EMBL/GenBank/DDBJ databases">
        <authorList>
            <consortium name="Genoscope - CEA"/>
            <person name="William W."/>
        </authorList>
    </citation>
    <scope>NUCLEOTIDE SEQUENCE [LARGE SCALE GENOMIC DNA]</scope>
</reference>
<organism evidence="2 3">
    <name type="scientific">Lymnaea stagnalis</name>
    <name type="common">Great pond snail</name>
    <name type="synonym">Helix stagnalis</name>
    <dbReference type="NCBI Taxonomy" id="6523"/>
    <lineage>
        <taxon>Eukaryota</taxon>
        <taxon>Metazoa</taxon>
        <taxon>Spiralia</taxon>
        <taxon>Lophotrochozoa</taxon>
        <taxon>Mollusca</taxon>
        <taxon>Gastropoda</taxon>
        <taxon>Heterobranchia</taxon>
        <taxon>Euthyneura</taxon>
        <taxon>Panpulmonata</taxon>
        <taxon>Hygrophila</taxon>
        <taxon>Lymnaeoidea</taxon>
        <taxon>Lymnaeidae</taxon>
        <taxon>Lymnaea</taxon>
    </lineage>
</organism>